<gene>
    <name evidence="2" type="ORF">HYH02_005579</name>
</gene>
<organism evidence="2 3">
    <name type="scientific">Chlamydomonas schloesseri</name>
    <dbReference type="NCBI Taxonomy" id="2026947"/>
    <lineage>
        <taxon>Eukaryota</taxon>
        <taxon>Viridiplantae</taxon>
        <taxon>Chlorophyta</taxon>
        <taxon>core chlorophytes</taxon>
        <taxon>Chlorophyceae</taxon>
        <taxon>CS clade</taxon>
        <taxon>Chlamydomonadales</taxon>
        <taxon>Chlamydomonadaceae</taxon>
        <taxon>Chlamydomonas</taxon>
    </lineage>
</organism>
<dbReference type="Proteomes" id="UP000613740">
    <property type="component" value="Unassembled WGS sequence"/>
</dbReference>
<protein>
    <submittedName>
        <fullName evidence="2">Uncharacterized protein</fullName>
    </submittedName>
</protein>
<comment type="caution">
    <text evidence="2">The sequence shown here is derived from an EMBL/GenBank/DDBJ whole genome shotgun (WGS) entry which is preliminary data.</text>
</comment>
<sequence length="77" mass="8731">MAQTHIATQQQNDQEEEQRQSNQQFQQIQAQIAALNARLDRDPFTNLVLDLVSLGHALFTSAVRSLASERSVHEKQT</sequence>
<evidence type="ECO:0000256" key="1">
    <source>
        <dbReference type="SAM" id="MobiDB-lite"/>
    </source>
</evidence>
<dbReference type="EMBL" id="JAEHOD010000014">
    <property type="protein sequence ID" value="KAG2449432.1"/>
    <property type="molecule type" value="Genomic_DNA"/>
</dbReference>
<accession>A0A835WL74</accession>
<dbReference type="AlphaFoldDB" id="A0A835WL74"/>
<reference evidence="2" key="1">
    <citation type="journal article" date="2020" name="bioRxiv">
        <title>Comparative genomics of Chlamydomonas.</title>
        <authorList>
            <person name="Craig R.J."/>
            <person name="Hasan A.R."/>
            <person name="Ness R.W."/>
            <person name="Keightley P.D."/>
        </authorList>
    </citation>
    <scope>NUCLEOTIDE SEQUENCE</scope>
    <source>
        <strain evidence="2">CCAP 11/173</strain>
    </source>
</reference>
<feature type="region of interest" description="Disordered" evidence="1">
    <location>
        <begin position="1"/>
        <end position="23"/>
    </location>
</feature>
<name>A0A835WL74_9CHLO</name>
<keyword evidence="3" id="KW-1185">Reference proteome</keyword>
<evidence type="ECO:0000313" key="3">
    <source>
        <dbReference type="Proteomes" id="UP000613740"/>
    </source>
</evidence>
<evidence type="ECO:0000313" key="2">
    <source>
        <dbReference type="EMBL" id="KAG2449432.1"/>
    </source>
</evidence>
<proteinExistence type="predicted"/>